<evidence type="ECO:0000313" key="2">
    <source>
        <dbReference type="Proteomes" id="UP000219602"/>
    </source>
</evidence>
<comment type="caution">
    <text evidence="1">The sequence shown here is derived from an EMBL/GenBank/DDBJ whole genome shotgun (WGS) entry which is preliminary data.</text>
</comment>
<dbReference type="EMBL" id="MABQ02000013">
    <property type="protein sequence ID" value="PCD21500.1"/>
    <property type="molecule type" value="Genomic_DNA"/>
</dbReference>
<accession>A0A2H3FT67</accession>
<sequence>MNVVADYGTVAQIRYFVSDNTDSNDTLMNSLQKLLYERHNIIYDAKYHRLRCNNHTINLAARAFMFPKSLKFDSLSDQGWAELKKIATSSHHSPMPPRLQKVTRIQSIERYQ</sequence>
<reference evidence="1 2" key="2">
    <citation type="journal article" date="2017" name="Sci. Rep.">
        <title>A mobile pathogenicity chromosome in Fusarium oxysporum for infection of multiple cucurbit species.</title>
        <authorList>
            <person name="van Dam P."/>
            <person name="Fokkens L."/>
            <person name="Ayukawa Y."/>
            <person name="van der Gragt M."/>
            <person name="Ter Horst A."/>
            <person name="Brankovics B."/>
            <person name="Houterman P.M."/>
            <person name="Arie T."/>
            <person name="Rep M."/>
        </authorList>
    </citation>
    <scope>NUCLEOTIDE SEQUENCE [LARGE SCALE GENOMIC DNA]</scope>
    <source>
        <strain evidence="1 2">Forc016</strain>
    </source>
</reference>
<evidence type="ECO:0000313" key="1">
    <source>
        <dbReference type="EMBL" id="PCD21500.1"/>
    </source>
</evidence>
<protein>
    <submittedName>
        <fullName evidence="1">Uncharacterized protein</fullName>
    </submittedName>
</protein>
<dbReference type="Proteomes" id="UP000219602">
    <property type="component" value="Unassembled WGS sequence"/>
</dbReference>
<reference evidence="1 2" key="1">
    <citation type="journal article" date="2016" name="Environ. Microbiol.">
        <title>Effector profiles distinguish formae speciales of Fusarium oxysporum.</title>
        <authorList>
            <person name="van Dam P."/>
            <person name="Fokkens L."/>
            <person name="Schmidt S.M."/>
            <person name="Linmans J.H."/>
            <person name="Kistler H.C."/>
            <person name="Ma L.J."/>
            <person name="Rep M."/>
        </authorList>
    </citation>
    <scope>NUCLEOTIDE SEQUENCE [LARGE SCALE GENOMIC DNA]</scope>
    <source>
        <strain evidence="1 2">Forc016</strain>
    </source>
</reference>
<gene>
    <name evidence="1" type="ORF">AU210_016462</name>
</gene>
<dbReference type="AlphaFoldDB" id="A0A2H3FT67"/>
<proteinExistence type="predicted"/>
<organism evidence="1 2">
    <name type="scientific">Fusarium oxysporum f. sp. radicis-cucumerinum</name>
    <dbReference type="NCBI Taxonomy" id="327505"/>
    <lineage>
        <taxon>Eukaryota</taxon>
        <taxon>Fungi</taxon>
        <taxon>Dikarya</taxon>
        <taxon>Ascomycota</taxon>
        <taxon>Pezizomycotina</taxon>
        <taxon>Sordariomycetes</taxon>
        <taxon>Hypocreomycetidae</taxon>
        <taxon>Hypocreales</taxon>
        <taxon>Nectriaceae</taxon>
        <taxon>Fusarium</taxon>
        <taxon>Fusarium oxysporum species complex</taxon>
    </lineage>
</organism>
<name>A0A2H3FT67_FUSOX</name>